<name>A0ABD2Y5P1_9GENT</name>
<dbReference type="SMART" id="SM00256">
    <property type="entry name" value="FBOX"/>
    <property type="match status" value="1"/>
</dbReference>
<evidence type="ECO:0000313" key="2">
    <source>
        <dbReference type="EMBL" id="KAL3501609.1"/>
    </source>
</evidence>
<dbReference type="SUPFAM" id="SSF81383">
    <property type="entry name" value="F-box domain"/>
    <property type="match status" value="1"/>
</dbReference>
<sequence>MKGANRSSNHVVQIPEDIILEILKELLAKSLLRFKCVSKGWCNMIEDPEFVAFDPAAPTSSFTRIYLKSIGEFFLVDSKGISVPVAIPDIIVKEYYSGNFLRMHDVVRPVEGLVCFNDFAWNPTVRKIINLPLRKVKERRDIITGFVSYEREFGNENFLGFDASTRKCKLIPAPDDDKICRMVEVRECPGLMNLHRTKIWILEDFENRKWNVVNILWPS</sequence>
<gene>
    <name evidence="2" type="ORF">ACH5RR_036058</name>
</gene>
<protein>
    <recommendedName>
        <fullName evidence="1">F-box domain-containing protein</fullName>
    </recommendedName>
</protein>
<dbReference type="EMBL" id="JBJUIK010000015">
    <property type="protein sequence ID" value="KAL3501609.1"/>
    <property type="molecule type" value="Genomic_DNA"/>
</dbReference>
<accession>A0ABD2Y5P1</accession>
<dbReference type="PROSITE" id="PS50181">
    <property type="entry name" value="FBOX"/>
    <property type="match status" value="1"/>
</dbReference>
<dbReference type="PANTHER" id="PTHR31111:SF136">
    <property type="entry name" value="F-BOX ASSOCIATED DOMAIN-CONTAINING PROTEIN"/>
    <property type="match status" value="1"/>
</dbReference>
<organism evidence="2 3">
    <name type="scientific">Cinchona calisaya</name>
    <dbReference type="NCBI Taxonomy" id="153742"/>
    <lineage>
        <taxon>Eukaryota</taxon>
        <taxon>Viridiplantae</taxon>
        <taxon>Streptophyta</taxon>
        <taxon>Embryophyta</taxon>
        <taxon>Tracheophyta</taxon>
        <taxon>Spermatophyta</taxon>
        <taxon>Magnoliopsida</taxon>
        <taxon>eudicotyledons</taxon>
        <taxon>Gunneridae</taxon>
        <taxon>Pentapetalae</taxon>
        <taxon>asterids</taxon>
        <taxon>lamiids</taxon>
        <taxon>Gentianales</taxon>
        <taxon>Rubiaceae</taxon>
        <taxon>Cinchonoideae</taxon>
        <taxon>Cinchoneae</taxon>
        <taxon>Cinchona</taxon>
    </lineage>
</organism>
<keyword evidence="3" id="KW-1185">Reference proteome</keyword>
<dbReference type="InterPro" id="IPR001810">
    <property type="entry name" value="F-box_dom"/>
</dbReference>
<evidence type="ECO:0000313" key="3">
    <source>
        <dbReference type="Proteomes" id="UP001630127"/>
    </source>
</evidence>
<dbReference type="Proteomes" id="UP001630127">
    <property type="component" value="Unassembled WGS sequence"/>
</dbReference>
<dbReference type="InterPro" id="IPR036047">
    <property type="entry name" value="F-box-like_dom_sf"/>
</dbReference>
<dbReference type="Pfam" id="PF00646">
    <property type="entry name" value="F-box"/>
    <property type="match status" value="1"/>
</dbReference>
<dbReference type="AlphaFoldDB" id="A0ABD2Y5P1"/>
<reference evidence="2 3" key="1">
    <citation type="submission" date="2024-11" db="EMBL/GenBank/DDBJ databases">
        <title>A near-complete genome assembly of Cinchona calisaya.</title>
        <authorList>
            <person name="Lian D.C."/>
            <person name="Zhao X.W."/>
            <person name="Wei L."/>
        </authorList>
    </citation>
    <scope>NUCLEOTIDE SEQUENCE [LARGE SCALE GENOMIC DNA]</scope>
    <source>
        <tissue evidence="2">Nenye</tissue>
    </source>
</reference>
<dbReference type="Gene3D" id="1.20.1280.50">
    <property type="match status" value="1"/>
</dbReference>
<comment type="caution">
    <text evidence="2">The sequence shown here is derived from an EMBL/GenBank/DDBJ whole genome shotgun (WGS) entry which is preliminary data.</text>
</comment>
<proteinExistence type="predicted"/>
<evidence type="ECO:0000259" key="1">
    <source>
        <dbReference type="PROSITE" id="PS50181"/>
    </source>
</evidence>
<dbReference type="PANTHER" id="PTHR31111">
    <property type="entry name" value="BNAA05G37150D PROTEIN-RELATED"/>
    <property type="match status" value="1"/>
</dbReference>
<feature type="domain" description="F-box" evidence="1">
    <location>
        <begin position="8"/>
        <end position="65"/>
    </location>
</feature>